<accession>A0A1G9UBT0</accession>
<dbReference type="OrthoDB" id="6992011at2"/>
<name>A0A1G9UBT0_9BURK</name>
<dbReference type="STRING" id="1527607.SAMN05428957_10895"/>
<organism evidence="1 2">
    <name type="scientific">Oryzisolibacter propanilivorax</name>
    <dbReference type="NCBI Taxonomy" id="1527607"/>
    <lineage>
        <taxon>Bacteria</taxon>
        <taxon>Pseudomonadati</taxon>
        <taxon>Pseudomonadota</taxon>
        <taxon>Betaproteobacteria</taxon>
        <taxon>Burkholderiales</taxon>
        <taxon>Comamonadaceae</taxon>
        <taxon>Oryzisolibacter</taxon>
    </lineage>
</organism>
<dbReference type="EMBL" id="FNHP01000008">
    <property type="protein sequence ID" value="SDM57411.1"/>
    <property type="molecule type" value="Genomic_DNA"/>
</dbReference>
<gene>
    <name evidence="1" type="ORF">SAMN05428957_10895</name>
</gene>
<protein>
    <submittedName>
        <fullName evidence="1">Uncharacterized protein</fullName>
    </submittedName>
</protein>
<evidence type="ECO:0000313" key="1">
    <source>
        <dbReference type="EMBL" id="SDM57411.1"/>
    </source>
</evidence>
<proteinExistence type="predicted"/>
<dbReference type="Proteomes" id="UP000198552">
    <property type="component" value="Unassembled WGS sequence"/>
</dbReference>
<sequence length="307" mass="33572">MMRVLPPMDIGQAQLVSTSVAAEDATPVWAAATAWAKDALCHRVETHMVYRRITAGTSPTPPEGDAALWQALRPTNRRAMFNLLHDTRTRVEGGPLTVTLAPGQRVDSLALVGLTGASATVRVAIGADVLERSFPLLTRRVRSWYQYFTAPFVQQGALTLWDLPPYRGATITVTITPNAAGPAGVAECGRLILGMGARIGELQWDYENDALNFSRIERNFDGSLAAIEQRRSVPTNALPVRVDAADVDAVLALRARLNAVPALWSGWTRYPDSPYASSALLFGIYRRFAVRPANKRYAQATLEIEEM</sequence>
<evidence type="ECO:0000313" key="2">
    <source>
        <dbReference type="Proteomes" id="UP000198552"/>
    </source>
</evidence>
<dbReference type="RefSeq" id="WP_091571220.1">
    <property type="nucleotide sequence ID" value="NZ_FNHP01000008.1"/>
</dbReference>
<keyword evidence="2" id="KW-1185">Reference proteome</keyword>
<reference evidence="2" key="1">
    <citation type="submission" date="2016-10" db="EMBL/GenBank/DDBJ databases">
        <authorList>
            <person name="Varghese N."/>
            <person name="Submissions S."/>
        </authorList>
    </citation>
    <scope>NUCLEOTIDE SEQUENCE [LARGE SCALE GENOMIC DNA]</scope>
    <source>
        <strain evidence="2">EPL6</strain>
    </source>
</reference>
<dbReference type="AlphaFoldDB" id="A0A1G9UBT0"/>